<dbReference type="EMBL" id="CP000142">
    <property type="protein sequence ID" value="ABA89681.1"/>
    <property type="molecule type" value="Genomic_DNA"/>
</dbReference>
<reference evidence="10 11" key="2">
    <citation type="journal article" date="2012" name="BMC Genomics">
        <title>The genome of Pelobacter carbinolicus reveals surprising metabolic capabilities and physiological features.</title>
        <authorList>
            <person name="Aklujkar M."/>
            <person name="Haveman S.A."/>
            <person name="Didonato R.Jr."/>
            <person name="Chertkov O."/>
            <person name="Han C.S."/>
            <person name="Land M.L."/>
            <person name="Brown P."/>
            <person name="Lovley D.R."/>
        </authorList>
    </citation>
    <scope>NUCLEOTIDE SEQUENCE [LARGE SCALE GENOMIC DNA]</scope>
    <source>
        <strain evidence="11">DSM 2380 / NBRC 103641 / GraBd1</strain>
    </source>
</reference>
<dbReference type="HOGENOM" id="CLU_016922_10_1_7"/>
<dbReference type="PANTHER" id="PTHR43206:SF2">
    <property type="entry name" value="4-AMINOBUTYRATE AMINOTRANSFERASE GABT"/>
    <property type="match status" value="1"/>
</dbReference>
<dbReference type="SUPFAM" id="SSF53383">
    <property type="entry name" value="PLP-dependent transferases"/>
    <property type="match status" value="1"/>
</dbReference>
<proteinExistence type="inferred from homology"/>
<keyword evidence="6 9" id="KW-0663">Pyridoxal phosphate</keyword>
<dbReference type="STRING" id="338963.Pcar_2442"/>
<dbReference type="InterPro" id="IPR015421">
    <property type="entry name" value="PyrdxlP-dep_Trfase_major"/>
</dbReference>
<dbReference type="CDD" id="cd00610">
    <property type="entry name" value="OAT_like"/>
    <property type="match status" value="1"/>
</dbReference>
<dbReference type="KEGG" id="pca:Pcar_2442"/>
<sequence length="453" mass="50909">MIRPQNVKQVLSRHLLTEGFDIILDMDRSQGSWFVDARTGERYLDFFSMYASMAVGYNHPGLLRVRDRLGQLAVNKPSNSDVYTTAMAEFVDTFARIAVPPEMPHMFFIDGGALAVENALKTAFDWKVRKNLAAQPGNDAGSQVIHFRQAFHGRTGYTLSLTNTFDPRKTRFFPKFDWPRIVNPKLTFPLDAENLAQVKTLENEALGAIEGAIGEWSEDIAALIIEPIQGEGGDNHFRAEFLQALRQLCDRHDILLIFDEVQTGVGLTGKFWAFEHFGVQPDLLAFGKKTQVCGILASRRIDEICCHVFQERSRINSTFGGNLIDMVRCTHILRIIEEQRLVDNARVQGELLLAELQKMAAEFPHLVSNPRGRGLMCAFDAPDSHTRDQLVKAFFQKKLLLVGCGSHSIRFRPHLVVTSAEIAQALDIIRTVLRKGDFAQLKIRQDPCLGSGT</sequence>
<dbReference type="InterPro" id="IPR015422">
    <property type="entry name" value="PyrdxlP-dep_Trfase_small"/>
</dbReference>
<dbReference type="GO" id="GO:0017000">
    <property type="term" value="P:antibiotic biosynthetic process"/>
    <property type="evidence" value="ECO:0007669"/>
    <property type="project" value="InterPro"/>
</dbReference>
<dbReference type="GO" id="GO:0030170">
    <property type="term" value="F:pyridoxal phosphate binding"/>
    <property type="evidence" value="ECO:0007669"/>
    <property type="project" value="InterPro"/>
</dbReference>
<dbReference type="eggNOG" id="COG0160">
    <property type="taxonomic scope" value="Bacteria"/>
</dbReference>
<evidence type="ECO:0000256" key="1">
    <source>
        <dbReference type="ARBA" id="ARBA00001933"/>
    </source>
</evidence>
<evidence type="ECO:0000313" key="10">
    <source>
        <dbReference type="EMBL" id="ABA89681.1"/>
    </source>
</evidence>
<gene>
    <name evidence="10" type="ordered locus">Pcar_2442</name>
</gene>
<dbReference type="Gene3D" id="3.90.1150.10">
    <property type="entry name" value="Aspartate Aminotransferase, domain 1"/>
    <property type="match status" value="1"/>
</dbReference>
<evidence type="ECO:0000256" key="9">
    <source>
        <dbReference type="RuleBase" id="RU003560"/>
    </source>
</evidence>
<dbReference type="InterPro" id="IPR017657">
    <property type="entry name" value="L-lysine_6-transaminase"/>
</dbReference>
<evidence type="ECO:0000256" key="2">
    <source>
        <dbReference type="ARBA" id="ARBA00008954"/>
    </source>
</evidence>
<comment type="similarity">
    <text evidence="2 9">Belongs to the class-III pyridoxal-phosphate-dependent aminotransferase family.</text>
</comment>
<dbReference type="EC" id="2.6.1.36" evidence="3"/>
<organism evidence="10 11">
    <name type="scientific">Syntrophotalea carbinolica (strain DSM 2380 / NBRC 103641 / GraBd1)</name>
    <name type="common">Pelobacter carbinolicus</name>
    <dbReference type="NCBI Taxonomy" id="338963"/>
    <lineage>
        <taxon>Bacteria</taxon>
        <taxon>Pseudomonadati</taxon>
        <taxon>Thermodesulfobacteriota</taxon>
        <taxon>Desulfuromonadia</taxon>
        <taxon>Desulfuromonadales</taxon>
        <taxon>Syntrophotaleaceae</taxon>
        <taxon>Syntrophotalea</taxon>
    </lineage>
</organism>
<dbReference type="Pfam" id="PF00202">
    <property type="entry name" value="Aminotran_3"/>
    <property type="match status" value="1"/>
</dbReference>
<keyword evidence="4 10" id="KW-0032">Aminotransferase</keyword>
<dbReference type="GO" id="GO:0009450">
    <property type="term" value="P:gamma-aminobutyric acid catabolic process"/>
    <property type="evidence" value="ECO:0007669"/>
    <property type="project" value="TreeGrafter"/>
</dbReference>
<evidence type="ECO:0000256" key="7">
    <source>
        <dbReference type="ARBA" id="ARBA00030921"/>
    </source>
</evidence>
<dbReference type="AlphaFoldDB" id="Q3A1S6"/>
<evidence type="ECO:0000256" key="8">
    <source>
        <dbReference type="ARBA" id="ARBA00050040"/>
    </source>
</evidence>
<evidence type="ECO:0000256" key="4">
    <source>
        <dbReference type="ARBA" id="ARBA00022576"/>
    </source>
</evidence>
<dbReference type="PANTHER" id="PTHR43206">
    <property type="entry name" value="AMINOTRANSFERASE"/>
    <property type="match status" value="1"/>
</dbReference>
<reference evidence="11" key="1">
    <citation type="submission" date="2005-10" db="EMBL/GenBank/DDBJ databases">
        <title>Complete sequence of Pelobacter carbinolicus DSM 2380.</title>
        <authorList>
            <person name="Copeland A."/>
            <person name="Lucas S."/>
            <person name="Lapidus A."/>
            <person name="Barry K."/>
            <person name="Detter J.C."/>
            <person name="Glavina T."/>
            <person name="Hammon N."/>
            <person name="Israni S."/>
            <person name="Pitluck S."/>
            <person name="Chertkov O."/>
            <person name="Schmutz J."/>
            <person name="Larimer F."/>
            <person name="Land M."/>
            <person name="Kyrpides N."/>
            <person name="Ivanova N."/>
            <person name="Richardson P."/>
        </authorList>
    </citation>
    <scope>NUCLEOTIDE SEQUENCE [LARGE SCALE GENOMIC DNA]</scope>
    <source>
        <strain evidence="11">DSM 2380 / NBRC 103641 / GraBd1</strain>
    </source>
</reference>
<dbReference type="InterPro" id="IPR005814">
    <property type="entry name" value="Aminotrans_3"/>
</dbReference>
<comment type="cofactor">
    <cofactor evidence="1">
        <name>pyridoxal 5'-phosphate</name>
        <dbReference type="ChEBI" id="CHEBI:597326"/>
    </cofactor>
</comment>
<name>Q3A1S6_SYNC1</name>
<dbReference type="Gene3D" id="3.40.640.10">
    <property type="entry name" value="Type I PLP-dependent aspartate aminotransferase-like (Major domain)"/>
    <property type="match status" value="1"/>
</dbReference>
<protein>
    <recommendedName>
        <fullName evidence="8">L-lysine-epsilon aminotransferase</fullName>
        <ecNumber evidence="3">2.6.1.36</ecNumber>
    </recommendedName>
    <alternativeName>
        <fullName evidence="7">Lysine 6-aminotransferase</fullName>
    </alternativeName>
</protein>
<evidence type="ECO:0000256" key="5">
    <source>
        <dbReference type="ARBA" id="ARBA00022679"/>
    </source>
</evidence>
<dbReference type="Proteomes" id="UP000002534">
    <property type="component" value="Chromosome"/>
</dbReference>
<dbReference type="PIRSF" id="PIRSF000521">
    <property type="entry name" value="Transaminase_4ab_Lys_Orn"/>
    <property type="match status" value="1"/>
</dbReference>
<evidence type="ECO:0000313" key="11">
    <source>
        <dbReference type="Proteomes" id="UP000002534"/>
    </source>
</evidence>
<dbReference type="NCBIfam" id="TIGR03251">
    <property type="entry name" value="LAT_fam"/>
    <property type="match status" value="1"/>
</dbReference>
<keyword evidence="11" id="KW-1185">Reference proteome</keyword>
<evidence type="ECO:0000256" key="3">
    <source>
        <dbReference type="ARBA" id="ARBA00013071"/>
    </source>
</evidence>
<accession>Q3A1S6</accession>
<dbReference type="GO" id="GO:0045484">
    <property type="term" value="F:L-lysine 6-transaminase activity"/>
    <property type="evidence" value="ECO:0007669"/>
    <property type="project" value="UniProtKB-EC"/>
</dbReference>
<dbReference type="InterPro" id="IPR015424">
    <property type="entry name" value="PyrdxlP-dep_Trfase"/>
</dbReference>
<keyword evidence="5 10" id="KW-0808">Transferase</keyword>
<dbReference type="RefSeq" id="WP_011342206.1">
    <property type="nucleotide sequence ID" value="NC_007498.2"/>
</dbReference>
<evidence type="ECO:0000256" key="6">
    <source>
        <dbReference type="ARBA" id="ARBA00022898"/>
    </source>
</evidence>